<protein>
    <submittedName>
        <fullName evidence="2">Uncharacterized protein</fullName>
    </submittedName>
</protein>
<name>A0A663MKB7_ATHCN</name>
<evidence type="ECO:0000313" key="3">
    <source>
        <dbReference type="Proteomes" id="UP000472269"/>
    </source>
</evidence>
<proteinExistence type="predicted"/>
<dbReference type="AlphaFoldDB" id="A0A663MKB7"/>
<reference evidence="2" key="1">
    <citation type="submission" date="2025-08" db="UniProtKB">
        <authorList>
            <consortium name="Ensembl"/>
        </authorList>
    </citation>
    <scope>IDENTIFICATION</scope>
</reference>
<reference evidence="2" key="2">
    <citation type="submission" date="2025-09" db="UniProtKB">
        <authorList>
            <consortium name="Ensembl"/>
        </authorList>
    </citation>
    <scope>IDENTIFICATION</scope>
</reference>
<sequence>MRWISSKRKTLPENIISCFFFFFFFFFFNDTGFTKPLRPFMRCGYRGTFCFPGTCPHGNTYLGSCRLGHSCCKW</sequence>
<feature type="transmembrane region" description="Helical" evidence="1">
    <location>
        <begin position="12"/>
        <end position="28"/>
    </location>
</feature>
<keyword evidence="1" id="KW-0812">Transmembrane</keyword>
<accession>A0A663MKB7</accession>
<keyword evidence="1" id="KW-1133">Transmembrane helix</keyword>
<dbReference type="Proteomes" id="UP000472269">
    <property type="component" value="Unplaced"/>
</dbReference>
<dbReference type="Ensembl" id="ENSACUT00000013080.1">
    <property type="protein sequence ID" value="ENSACUP00000012252.1"/>
    <property type="gene ID" value="ENSACUG00000008278.1"/>
</dbReference>
<dbReference type="SUPFAM" id="SSF57392">
    <property type="entry name" value="Defensin-like"/>
    <property type="match status" value="1"/>
</dbReference>
<organism evidence="2 3">
    <name type="scientific">Athene cunicularia</name>
    <name type="common">Burrowing owl</name>
    <name type="synonym">Speotyto cunicularia</name>
    <dbReference type="NCBI Taxonomy" id="194338"/>
    <lineage>
        <taxon>Eukaryota</taxon>
        <taxon>Metazoa</taxon>
        <taxon>Chordata</taxon>
        <taxon>Craniata</taxon>
        <taxon>Vertebrata</taxon>
        <taxon>Euteleostomi</taxon>
        <taxon>Archelosauria</taxon>
        <taxon>Archosauria</taxon>
        <taxon>Dinosauria</taxon>
        <taxon>Saurischia</taxon>
        <taxon>Theropoda</taxon>
        <taxon>Coelurosauria</taxon>
        <taxon>Aves</taxon>
        <taxon>Neognathae</taxon>
        <taxon>Neoaves</taxon>
        <taxon>Telluraves</taxon>
        <taxon>Strigiformes</taxon>
        <taxon>Strigidae</taxon>
        <taxon>Athene</taxon>
    </lineage>
</organism>
<keyword evidence="3" id="KW-1185">Reference proteome</keyword>
<keyword evidence="1" id="KW-0472">Membrane</keyword>
<evidence type="ECO:0000313" key="2">
    <source>
        <dbReference type="Ensembl" id="ENSACUP00000012252.1"/>
    </source>
</evidence>
<evidence type="ECO:0000256" key="1">
    <source>
        <dbReference type="SAM" id="Phobius"/>
    </source>
</evidence>